<reference evidence="3 4" key="1">
    <citation type="submission" date="2022-11" db="EMBL/GenBank/DDBJ databases">
        <title>Mucor velutinosus strain NIH1002 WGS.</title>
        <authorList>
            <person name="Subramanian P."/>
            <person name="Mullikin J.C."/>
            <person name="Segre J.A."/>
            <person name="Zelazny A.M."/>
        </authorList>
    </citation>
    <scope>NUCLEOTIDE SEQUENCE [LARGE SCALE GENOMIC DNA]</scope>
    <source>
        <strain evidence="3 4">NIH1002</strain>
    </source>
</reference>
<dbReference type="SUPFAM" id="SSF47095">
    <property type="entry name" value="HMG-box"/>
    <property type="match status" value="1"/>
</dbReference>
<evidence type="ECO:0000313" key="3">
    <source>
        <dbReference type="EMBL" id="KAK4519596.1"/>
    </source>
</evidence>
<name>A0AAN7DQT0_9FUNG</name>
<dbReference type="RefSeq" id="XP_064686262.1">
    <property type="nucleotide sequence ID" value="XM_064829060.1"/>
</dbReference>
<organism evidence="3 4">
    <name type="scientific">Mucor velutinosus</name>
    <dbReference type="NCBI Taxonomy" id="708070"/>
    <lineage>
        <taxon>Eukaryota</taxon>
        <taxon>Fungi</taxon>
        <taxon>Fungi incertae sedis</taxon>
        <taxon>Mucoromycota</taxon>
        <taxon>Mucoromycotina</taxon>
        <taxon>Mucoromycetes</taxon>
        <taxon>Mucorales</taxon>
        <taxon>Mucorineae</taxon>
        <taxon>Mucoraceae</taxon>
        <taxon>Mucor</taxon>
    </lineage>
</organism>
<dbReference type="Pfam" id="PF04690">
    <property type="entry name" value="YABBY"/>
    <property type="match status" value="1"/>
</dbReference>
<feature type="compositionally biased region" description="Basic and acidic residues" evidence="1">
    <location>
        <begin position="53"/>
        <end position="78"/>
    </location>
</feature>
<proteinExistence type="predicted"/>
<protein>
    <recommendedName>
        <fullName evidence="2">YABBY protein C-terminal domain-containing protein</fullName>
    </recommendedName>
</protein>
<dbReference type="GeneID" id="89953519"/>
<dbReference type="InterPro" id="IPR056775">
    <property type="entry name" value="YABBY_C"/>
</dbReference>
<comment type="caution">
    <text evidence="3">The sequence shown here is derived from an EMBL/GenBank/DDBJ whole genome shotgun (WGS) entry which is preliminary data.</text>
</comment>
<dbReference type="InterPro" id="IPR036910">
    <property type="entry name" value="HMG_box_dom_sf"/>
</dbReference>
<evidence type="ECO:0000313" key="4">
    <source>
        <dbReference type="Proteomes" id="UP001304243"/>
    </source>
</evidence>
<feature type="domain" description="YABBY protein C-terminal" evidence="2">
    <location>
        <begin position="9"/>
        <end position="55"/>
    </location>
</feature>
<dbReference type="Gene3D" id="1.10.30.10">
    <property type="entry name" value="High mobility group box domain"/>
    <property type="match status" value="1"/>
</dbReference>
<dbReference type="EMBL" id="JASEJX010000012">
    <property type="protein sequence ID" value="KAK4519596.1"/>
    <property type="molecule type" value="Genomic_DNA"/>
</dbReference>
<accession>A0AAN7DQT0</accession>
<feature type="region of interest" description="Disordered" evidence="1">
    <location>
        <begin position="46"/>
        <end position="78"/>
    </location>
</feature>
<dbReference type="CDD" id="cd00084">
    <property type="entry name" value="HMG-box_SF"/>
    <property type="match status" value="1"/>
</dbReference>
<keyword evidence="4" id="KW-1185">Reference proteome</keyword>
<evidence type="ECO:0000259" key="2">
    <source>
        <dbReference type="Pfam" id="PF04690"/>
    </source>
</evidence>
<dbReference type="AlphaFoldDB" id="A0AAN7DQT0"/>
<dbReference type="Proteomes" id="UP001304243">
    <property type="component" value="Unassembled WGS sequence"/>
</dbReference>
<evidence type="ECO:0000256" key="1">
    <source>
        <dbReference type="SAM" id="MobiDB-lite"/>
    </source>
</evidence>
<gene>
    <name evidence="3" type="ORF">ATC70_009833</name>
</gene>
<sequence length="78" mass="8948">MAKEKIQKKSPKKMSPYNQFMKTELAKVKEANAGITHKDAFKLAAQNWSKAPENPKNKKEDKKEDKKEEKAAEATEEK</sequence>